<dbReference type="AlphaFoldDB" id="A0A9P7XSI9"/>
<sequence>MVLRDEDLRGLNYSDIFMDPATKVKRETLPDFNDPDWHSTKLIHSWPNVKDRVSYESQGDATRSCFQRQRVSCRHITHSDRHSGSSEAKAKMLRIRQEDIRNAGRWIQHSSKMDVYYDDEPAYFFAVQMAGFLGGQVPFHLKRNEVSPSLDLQRQIFPFIEAAFGPPGSPEYDEWQVEWLRRTAAERLDQAMMYWDTVFDYGMNVFKETASRIESNADSSMPPRWTTVAQHQPLPQPRPPHPQAMPVHQQSSVTTTTTATATMTTTTATTTTNVTTGGVTVNYRLGSVAAIWEGYQEFEQERQKSGKKSLGISRKHQKQLNNKRRVIEEVEYRAGQIRANDLSMGQEDSIQRSMLELDTLFKKRSWTVNQLINYCRDQKAERERTEAAE</sequence>
<gene>
    <name evidence="1" type="ORF">KI688_001743</name>
</gene>
<keyword evidence="2" id="KW-1185">Reference proteome</keyword>
<dbReference type="OrthoDB" id="2428960at2759"/>
<organism evidence="1 2">
    <name type="scientific">Linnemannia hyalina</name>
    <dbReference type="NCBI Taxonomy" id="64524"/>
    <lineage>
        <taxon>Eukaryota</taxon>
        <taxon>Fungi</taxon>
        <taxon>Fungi incertae sedis</taxon>
        <taxon>Mucoromycota</taxon>
        <taxon>Mortierellomycotina</taxon>
        <taxon>Mortierellomycetes</taxon>
        <taxon>Mortierellales</taxon>
        <taxon>Mortierellaceae</taxon>
        <taxon>Linnemannia</taxon>
    </lineage>
</organism>
<accession>A0A9P7XSI9</accession>
<dbReference type="EMBL" id="JAHRHY010000010">
    <property type="protein sequence ID" value="KAG9066515.1"/>
    <property type="molecule type" value="Genomic_DNA"/>
</dbReference>
<proteinExistence type="predicted"/>
<dbReference type="Gene3D" id="1.10.443.20">
    <property type="entry name" value="Centromere DNA-binding protein complex CBF3 subunit, domain 2"/>
    <property type="match status" value="1"/>
</dbReference>
<comment type="caution">
    <text evidence="1">The sequence shown here is derived from an EMBL/GenBank/DDBJ whole genome shotgun (WGS) entry which is preliminary data.</text>
</comment>
<evidence type="ECO:0000313" key="2">
    <source>
        <dbReference type="Proteomes" id="UP000707451"/>
    </source>
</evidence>
<evidence type="ECO:0000313" key="1">
    <source>
        <dbReference type="EMBL" id="KAG9066515.1"/>
    </source>
</evidence>
<reference evidence="1" key="1">
    <citation type="submission" date="2021-06" db="EMBL/GenBank/DDBJ databases">
        <title>Genome Sequence of Mortierella hyaline Strain SCG-10, a Cold-Adapted, Nitrate-Reducing Fungus Isolated from Soil in Minnesota, USA.</title>
        <authorList>
            <person name="Aldossari N."/>
        </authorList>
    </citation>
    <scope>NUCLEOTIDE SEQUENCE</scope>
    <source>
        <strain evidence="1">SCG-10</strain>
    </source>
</reference>
<name>A0A9P7XSI9_9FUNG</name>
<protein>
    <submittedName>
        <fullName evidence="1">Uncharacterized protein</fullName>
    </submittedName>
</protein>
<dbReference type="GO" id="GO:0003677">
    <property type="term" value="F:DNA binding"/>
    <property type="evidence" value="ECO:0007669"/>
    <property type="project" value="InterPro"/>
</dbReference>
<dbReference type="InterPro" id="IPR038279">
    <property type="entry name" value="Ndc10_dom2_sf"/>
</dbReference>
<dbReference type="Proteomes" id="UP000707451">
    <property type="component" value="Unassembled WGS sequence"/>
</dbReference>